<sequence>MSCRELLVTRRSVRQFQERDVPDEVIREVLEVARWAPSARNAQPWRVVVVKNRELLKKLGSVAPAAAPLGRCSVAFGVVVKPEEAPVTFLVDGAILATYIWLSLHAHGLGGVWINTLRRPEYAELLGLQPSEVLVALIAAGYPAEQPAPKPRKSVEELTTWIR</sequence>
<gene>
    <name evidence="4" type="ORF">ENV88_02205</name>
</gene>
<comment type="caution">
    <text evidence="4">The sequence shown here is derived from an EMBL/GenBank/DDBJ whole genome shotgun (WGS) entry which is preliminary data.</text>
</comment>
<accession>A0A7C3WJE6</accession>
<dbReference type="Pfam" id="PF00881">
    <property type="entry name" value="Nitroreductase"/>
    <property type="match status" value="2"/>
</dbReference>
<feature type="domain" description="Nitroreductase" evidence="3">
    <location>
        <begin position="8"/>
        <end position="61"/>
    </location>
</feature>
<reference evidence="4" key="1">
    <citation type="journal article" date="2020" name="mSystems">
        <title>Genome- and Community-Level Interaction Insights into Carbon Utilization and Element Cycling Functions of Hydrothermarchaeota in Hydrothermal Sediment.</title>
        <authorList>
            <person name="Zhou Z."/>
            <person name="Liu Y."/>
            <person name="Xu W."/>
            <person name="Pan J."/>
            <person name="Luo Z.H."/>
            <person name="Li M."/>
        </authorList>
    </citation>
    <scope>NUCLEOTIDE SEQUENCE [LARGE SCALE GENOMIC DNA]</scope>
    <source>
        <strain evidence="4">SpSt-8</strain>
    </source>
</reference>
<dbReference type="PANTHER" id="PTHR43673:SF10">
    <property type="entry name" value="NADH DEHYDROGENASE_NAD(P)H NITROREDUCTASE XCC3605-RELATED"/>
    <property type="match status" value="1"/>
</dbReference>
<evidence type="ECO:0000256" key="1">
    <source>
        <dbReference type="ARBA" id="ARBA00007118"/>
    </source>
</evidence>
<keyword evidence="2" id="KW-0560">Oxidoreductase</keyword>
<proteinExistence type="inferred from homology"/>
<protein>
    <submittedName>
        <fullName evidence="4">Nitroreductase family protein</fullName>
    </submittedName>
</protein>
<name>A0A7C3WJE6_THEPE</name>
<dbReference type="EMBL" id="DTIB01000050">
    <property type="protein sequence ID" value="HGB24859.1"/>
    <property type="molecule type" value="Genomic_DNA"/>
</dbReference>
<dbReference type="PANTHER" id="PTHR43673">
    <property type="entry name" value="NAD(P)H NITROREDUCTASE YDGI-RELATED"/>
    <property type="match status" value="1"/>
</dbReference>
<dbReference type="InterPro" id="IPR000415">
    <property type="entry name" value="Nitroreductase-like"/>
</dbReference>
<comment type="similarity">
    <text evidence="1">Belongs to the nitroreductase family.</text>
</comment>
<evidence type="ECO:0000256" key="2">
    <source>
        <dbReference type="ARBA" id="ARBA00023002"/>
    </source>
</evidence>
<dbReference type="GO" id="GO:0016491">
    <property type="term" value="F:oxidoreductase activity"/>
    <property type="evidence" value="ECO:0007669"/>
    <property type="project" value="UniProtKB-KW"/>
</dbReference>
<dbReference type="SUPFAM" id="SSF55469">
    <property type="entry name" value="FMN-dependent nitroreductase-like"/>
    <property type="match status" value="1"/>
</dbReference>
<dbReference type="AlphaFoldDB" id="A0A7C3WJE6"/>
<evidence type="ECO:0000313" key="4">
    <source>
        <dbReference type="EMBL" id="HGB24859.1"/>
    </source>
</evidence>
<organism evidence="4">
    <name type="scientific">Thermofilum pendens</name>
    <dbReference type="NCBI Taxonomy" id="2269"/>
    <lineage>
        <taxon>Archaea</taxon>
        <taxon>Thermoproteota</taxon>
        <taxon>Thermoprotei</taxon>
        <taxon>Thermofilales</taxon>
        <taxon>Thermofilaceae</taxon>
        <taxon>Thermofilum</taxon>
    </lineage>
</organism>
<feature type="domain" description="Nitroreductase" evidence="3">
    <location>
        <begin position="81"/>
        <end position="142"/>
    </location>
</feature>
<dbReference type="CDD" id="cd02062">
    <property type="entry name" value="Nitro_FMN_reductase"/>
    <property type="match status" value="1"/>
</dbReference>
<dbReference type="InterPro" id="IPR029479">
    <property type="entry name" value="Nitroreductase"/>
</dbReference>
<evidence type="ECO:0000259" key="3">
    <source>
        <dbReference type="Pfam" id="PF00881"/>
    </source>
</evidence>
<dbReference type="Gene3D" id="3.40.109.10">
    <property type="entry name" value="NADH Oxidase"/>
    <property type="match status" value="1"/>
</dbReference>